<dbReference type="Gramene" id="KOM28864">
    <property type="protein sequence ID" value="KOM28864"/>
    <property type="gene ID" value="LR48_Vigan598s002500"/>
</dbReference>
<accession>A0A0L9TFG3</accession>
<protein>
    <recommendedName>
        <fullName evidence="6">Alpha-carbonic anhydrase domain-containing protein</fullName>
    </recommendedName>
</protein>
<evidence type="ECO:0000256" key="5">
    <source>
        <dbReference type="SAM" id="SignalP"/>
    </source>
</evidence>
<dbReference type="SUPFAM" id="SSF51069">
    <property type="entry name" value="Carbonic anhydrase"/>
    <property type="match status" value="1"/>
</dbReference>
<comment type="catalytic activity">
    <reaction evidence="4">
        <text>hydrogencarbonate + H(+) = CO2 + H2O</text>
        <dbReference type="Rhea" id="RHEA:10748"/>
        <dbReference type="ChEBI" id="CHEBI:15377"/>
        <dbReference type="ChEBI" id="CHEBI:15378"/>
        <dbReference type="ChEBI" id="CHEBI:16526"/>
        <dbReference type="ChEBI" id="CHEBI:17544"/>
        <dbReference type="EC" id="4.2.1.1"/>
    </reaction>
</comment>
<dbReference type="PROSITE" id="PS51257">
    <property type="entry name" value="PROKAR_LIPOPROTEIN"/>
    <property type="match status" value="1"/>
</dbReference>
<dbReference type="Gene3D" id="3.10.200.10">
    <property type="entry name" value="Alpha carbonic anhydrase"/>
    <property type="match status" value="1"/>
</dbReference>
<comment type="function">
    <text evidence="1">Reversible hydration of carbon dioxide.</text>
</comment>
<evidence type="ECO:0000256" key="4">
    <source>
        <dbReference type="ARBA" id="ARBA00048348"/>
    </source>
</evidence>
<evidence type="ECO:0000313" key="7">
    <source>
        <dbReference type="EMBL" id="KOM28864.1"/>
    </source>
</evidence>
<dbReference type="GO" id="GO:0009570">
    <property type="term" value="C:chloroplast stroma"/>
    <property type="evidence" value="ECO:0007669"/>
    <property type="project" value="UniProtKB-SubCell"/>
</dbReference>
<keyword evidence="5" id="KW-0732">Signal</keyword>
<dbReference type="PROSITE" id="PS51144">
    <property type="entry name" value="ALPHA_CA_2"/>
    <property type="match status" value="1"/>
</dbReference>
<dbReference type="Proteomes" id="UP000053144">
    <property type="component" value="Unassembled WGS sequence"/>
</dbReference>
<comment type="subcellular location">
    <subcellularLocation>
        <location evidence="2">Plastid</location>
        <location evidence="2">Chloroplast stroma</location>
    </subcellularLocation>
</comment>
<dbReference type="EMBL" id="KQ258454">
    <property type="protein sequence ID" value="KOM28864.1"/>
    <property type="molecule type" value="Genomic_DNA"/>
</dbReference>
<dbReference type="SMART" id="SM01057">
    <property type="entry name" value="Carb_anhydrase"/>
    <property type="match status" value="1"/>
</dbReference>
<evidence type="ECO:0000313" key="8">
    <source>
        <dbReference type="Proteomes" id="UP000053144"/>
    </source>
</evidence>
<feature type="domain" description="Alpha-carbonic anhydrase" evidence="6">
    <location>
        <begin position="34"/>
        <end position="270"/>
    </location>
</feature>
<dbReference type="AlphaFoldDB" id="A0A0L9TFG3"/>
<reference evidence="8" key="1">
    <citation type="journal article" date="2015" name="Proc. Natl. Acad. Sci. U.S.A.">
        <title>Genome sequencing of adzuki bean (Vigna angularis) provides insight into high starch and low fat accumulation and domestication.</title>
        <authorList>
            <person name="Yang K."/>
            <person name="Tian Z."/>
            <person name="Chen C."/>
            <person name="Luo L."/>
            <person name="Zhao B."/>
            <person name="Wang Z."/>
            <person name="Yu L."/>
            <person name="Li Y."/>
            <person name="Sun Y."/>
            <person name="Li W."/>
            <person name="Chen Y."/>
            <person name="Li Y."/>
            <person name="Zhang Y."/>
            <person name="Ai D."/>
            <person name="Zhao J."/>
            <person name="Shang C."/>
            <person name="Ma Y."/>
            <person name="Wu B."/>
            <person name="Wang M."/>
            <person name="Gao L."/>
            <person name="Sun D."/>
            <person name="Zhang P."/>
            <person name="Guo F."/>
            <person name="Wang W."/>
            <person name="Li Y."/>
            <person name="Wang J."/>
            <person name="Varshney R.K."/>
            <person name="Wang J."/>
            <person name="Ling H.Q."/>
            <person name="Wan P."/>
        </authorList>
    </citation>
    <scope>NUCLEOTIDE SEQUENCE</scope>
    <source>
        <strain evidence="8">cv. Jingnong 6</strain>
    </source>
</reference>
<dbReference type="Pfam" id="PF00194">
    <property type="entry name" value="Carb_anhydrase"/>
    <property type="match status" value="1"/>
</dbReference>
<name>A0A0L9TFG3_PHAAN</name>
<gene>
    <name evidence="7" type="ORF">LR48_Vigan598s002500</name>
</gene>
<dbReference type="GO" id="GO:0004089">
    <property type="term" value="F:carbonate dehydratase activity"/>
    <property type="evidence" value="ECO:0007669"/>
    <property type="project" value="UniProtKB-EC"/>
</dbReference>
<evidence type="ECO:0000256" key="1">
    <source>
        <dbReference type="ARBA" id="ARBA00002904"/>
    </source>
</evidence>
<evidence type="ECO:0000256" key="3">
    <source>
        <dbReference type="ARBA" id="ARBA00006365"/>
    </source>
</evidence>
<dbReference type="PANTHER" id="PTHR18952">
    <property type="entry name" value="CARBONIC ANHYDRASE"/>
    <property type="match status" value="1"/>
</dbReference>
<feature type="chain" id="PRO_5005594586" description="Alpha-carbonic anhydrase domain-containing protein" evidence="5">
    <location>
        <begin position="21"/>
        <end position="275"/>
    </location>
</feature>
<dbReference type="InterPro" id="IPR041891">
    <property type="entry name" value="Alpha_CA_prokaryot-like"/>
</dbReference>
<dbReference type="GO" id="GO:0008270">
    <property type="term" value="F:zinc ion binding"/>
    <property type="evidence" value="ECO:0007669"/>
    <property type="project" value="InterPro"/>
</dbReference>
<dbReference type="OrthoDB" id="429145at2759"/>
<evidence type="ECO:0000259" key="6">
    <source>
        <dbReference type="PROSITE" id="PS51144"/>
    </source>
</evidence>
<comment type="similarity">
    <text evidence="3">Belongs to the alpha-class carbonic anhydrase family.</text>
</comment>
<dbReference type="STRING" id="3914.A0A0L9TFG3"/>
<proteinExistence type="inferred from homology"/>
<dbReference type="KEGG" id="var:108322004"/>
<dbReference type="GO" id="GO:0006730">
    <property type="term" value="P:one-carbon metabolic process"/>
    <property type="evidence" value="ECO:0007669"/>
    <property type="project" value="TreeGrafter"/>
</dbReference>
<sequence length="275" mass="31016">MENLTKQALICSLLTALVLSSCPITMSENAHSEDEYTYDINSKTGPDHWGELKPEWNLCKKGSMQSPIDFSNDKVKKETNLEELQINYKPSKAIIKNRGTDIKVEWKGKKSNIKINGTKYTLLQSHWHSPSEHAIDGTRLDLELHMVHQSPSGQLAVVGIMYRAGIADPFLSSLKEVLEALSDKTGAEREVDELDPNVVMERESAAFYYRYIGSLTSPPCSENVIWTVFREVRSVSQDQIKLLQEAVEDHASSNARPLQKLNNRLVQFNDPAVKD</sequence>
<dbReference type="InterPro" id="IPR023561">
    <property type="entry name" value="Carbonic_anhydrase_a-class"/>
</dbReference>
<dbReference type="PANTHER" id="PTHR18952:SF208">
    <property type="entry name" value="CARBONIC ANHYDRASE XA-RELATED"/>
    <property type="match status" value="1"/>
</dbReference>
<dbReference type="CDD" id="cd03124">
    <property type="entry name" value="alpha_CA_prokaryotic_like"/>
    <property type="match status" value="1"/>
</dbReference>
<dbReference type="InterPro" id="IPR036398">
    <property type="entry name" value="CA_dom_sf"/>
</dbReference>
<evidence type="ECO:0000256" key="2">
    <source>
        <dbReference type="ARBA" id="ARBA00004470"/>
    </source>
</evidence>
<dbReference type="InterPro" id="IPR001148">
    <property type="entry name" value="CA_dom"/>
</dbReference>
<feature type="signal peptide" evidence="5">
    <location>
        <begin position="1"/>
        <end position="20"/>
    </location>
</feature>
<organism evidence="7 8">
    <name type="scientific">Phaseolus angularis</name>
    <name type="common">Azuki bean</name>
    <name type="synonym">Vigna angularis</name>
    <dbReference type="NCBI Taxonomy" id="3914"/>
    <lineage>
        <taxon>Eukaryota</taxon>
        <taxon>Viridiplantae</taxon>
        <taxon>Streptophyta</taxon>
        <taxon>Embryophyta</taxon>
        <taxon>Tracheophyta</taxon>
        <taxon>Spermatophyta</taxon>
        <taxon>Magnoliopsida</taxon>
        <taxon>eudicotyledons</taxon>
        <taxon>Gunneridae</taxon>
        <taxon>Pentapetalae</taxon>
        <taxon>rosids</taxon>
        <taxon>fabids</taxon>
        <taxon>Fabales</taxon>
        <taxon>Fabaceae</taxon>
        <taxon>Papilionoideae</taxon>
        <taxon>50 kb inversion clade</taxon>
        <taxon>NPAAA clade</taxon>
        <taxon>indigoferoid/millettioid clade</taxon>
        <taxon>Phaseoleae</taxon>
        <taxon>Vigna</taxon>
    </lineage>
</organism>
<dbReference type="OMA" id="DRWHESY"/>